<evidence type="ECO:0000256" key="6">
    <source>
        <dbReference type="PROSITE-ProRule" id="PRU00176"/>
    </source>
</evidence>
<reference evidence="9 10" key="1">
    <citation type="submission" date="2016-03" db="EMBL/GenBank/DDBJ databases">
        <title>Draft genome sequence of the Fonsecaea monophora CBS 269.37.</title>
        <authorList>
            <person name="Bombassaro A."/>
            <person name="Vinicius W.A."/>
            <person name="De Hoog S."/>
            <person name="Sun J."/>
            <person name="Souza E.M."/>
            <person name="Raittz R.T."/>
            <person name="Costa F."/>
            <person name="Leao A.C."/>
            <person name="Tadra-Sfeir M.Z."/>
            <person name="Baura V."/>
            <person name="Balsanelli E."/>
            <person name="Pedrosa F.O."/>
            <person name="Moreno L.F."/>
            <person name="Steffens M.B."/>
            <person name="Xi L."/>
            <person name="Bocca A.L."/>
            <person name="Felipe M.S."/>
            <person name="Teixeira M."/>
            <person name="Telles Filho F.Q."/>
            <person name="Azevedo C.M."/>
            <person name="Gomes R."/>
            <person name="Vicente V.A."/>
        </authorList>
    </citation>
    <scope>NUCLEOTIDE SEQUENCE [LARGE SCALE GENOMIC DNA]</scope>
    <source>
        <strain evidence="9 10">CBS 269.37</strain>
    </source>
</reference>
<dbReference type="CDD" id="cd12282">
    <property type="entry name" value="RRM2_TatSF1_like"/>
    <property type="match status" value="1"/>
</dbReference>
<evidence type="ECO:0000259" key="8">
    <source>
        <dbReference type="PROSITE" id="PS50102"/>
    </source>
</evidence>
<feature type="region of interest" description="Disordered" evidence="7">
    <location>
        <begin position="345"/>
        <end position="367"/>
    </location>
</feature>
<dbReference type="RefSeq" id="XP_022507817.1">
    <property type="nucleotide sequence ID" value="XM_022659874.1"/>
</dbReference>
<name>A0A177EV07_9EURO</name>
<dbReference type="FunFam" id="3.30.70.330:FF:000329">
    <property type="entry name" value="splicing factor U2AF-associated protein 2"/>
    <property type="match status" value="1"/>
</dbReference>
<dbReference type="CDD" id="cd12281">
    <property type="entry name" value="RRM1_TatSF1_like"/>
    <property type="match status" value="1"/>
</dbReference>
<sequence length="545" mass="61646">MAEEDHRSTEGIYTGLPLDPSAFDSDPRISWSKLDNKFILETDEGNEFEWDTALKRWIPVLDQSLLDQQGEIYKVAGVDEDATTTSQKKKRKQPNGDESGNKSKKPRVNTAVYVTSIPLDADQEEIQHVFSKCGVIAEEIDSGKPRIKMYEDDKGQFKGDALVVYFRPESVNLAIQMLDDTDFRLGTQGPMGRMRVQAADFSYKSQQDVPPKTSKREQKKVIQKTEKMKAKLMDWDDDDPQTLQDTSSKWDKVVILKHMFTLQELEEDPAAMLEIKEDIREECSKLGQVTNVVLFDQEAEGVASVRFSDAQAAAACVQRMNGRWFDERQLEAFIATGREKFKKSSDKKVSFDDEDDEEEGGEGGRLDKFGSWLEEQEKENNWSSEDRLFYHDSLSFSGPEGPLDVMRTLSISASWPASTSVVLGGPLALNVCLVPVENGPELTVISNVIILWHSSFIFCGTVSIGTPLPLLRLISFRNGIEFRARKGLSAKFTPSRLVIRRLILWRLSVAEVVYFQFRERNILSFLKACHVLFPFAPVEPPLSEA</sequence>
<organism evidence="9 10">
    <name type="scientific">Fonsecaea monophora</name>
    <dbReference type="NCBI Taxonomy" id="254056"/>
    <lineage>
        <taxon>Eukaryota</taxon>
        <taxon>Fungi</taxon>
        <taxon>Dikarya</taxon>
        <taxon>Ascomycota</taxon>
        <taxon>Pezizomycotina</taxon>
        <taxon>Eurotiomycetes</taxon>
        <taxon>Chaetothyriomycetidae</taxon>
        <taxon>Chaetothyriales</taxon>
        <taxon>Herpotrichiellaceae</taxon>
        <taxon>Fonsecaea</taxon>
    </lineage>
</organism>
<proteinExistence type="inferred from homology"/>
<feature type="domain" description="RRM" evidence="8">
    <location>
        <begin position="110"/>
        <end position="201"/>
    </location>
</feature>
<feature type="domain" description="RRM" evidence="8">
    <location>
        <begin position="258"/>
        <end position="337"/>
    </location>
</feature>
<dbReference type="AlphaFoldDB" id="A0A177EV07"/>
<evidence type="ECO:0000313" key="9">
    <source>
        <dbReference type="EMBL" id="OAG35865.1"/>
    </source>
</evidence>
<evidence type="ECO:0000256" key="7">
    <source>
        <dbReference type="SAM" id="MobiDB-lite"/>
    </source>
</evidence>
<evidence type="ECO:0000313" key="10">
    <source>
        <dbReference type="Proteomes" id="UP000077002"/>
    </source>
</evidence>
<dbReference type="InterPro" id="IPR012677">
    <property type="entry name" value="Nucleotide-bd_a/b_plait_sf"/>
</dbReference>
<dbReference type="GeneID" id="34605075"/>
<dbReference type="PANTHER" id="PTHR15608:SF0">
    <property type="entry name" value="HIV TAT-SPECIFIC FACTOR 1"/>
    <property type="match status" value="1"/>
</dbReference>
<dbReference type="Proteomes" id="UP000077002">
    <property type="component" value="Unassembled WGS sequence"/>
</dbReference>
<evidence type="ECO:0000256" key="2">
    <source>
        <dbReference type="ARBA" id="ARBA00022664"/>
    </source>
</evidence>
<feature type="region of interest" description="Disordered" evidence="7">
    <location>
        <begin position="1"/>
        <end position="25"/>
    </location>
</feature>
<keyword evidence="2" id="KW-0507">mRNA processing</keyword>
<keyword evidence="5" id="KW-0508">mRNA splicing</keyword>
<feature type="compositionally biased region" description="Acidic residues" evidence="7">
    <location>
        <begin position="352"/>
        <end position="361"/>
    </location>
</feature>
<dbReference type="GO" id="GO:0000398">
    <property type="term" value="P:mRNA splicing, via spliceosome"/>
    <property type="evidence" value="ECO:0007669"/>
    <property type="project" value="InterPro"/>
</dbReference>
<evidence type="ECO:0000256" key="4">
    <source>
        <dbReference type="ARBA" id="ARBA00022884"/>
    </source>
</evidence>
<comment type="caution">
    <text evidence="9">The sequence shown here is derived from an EMBL/GenBank/DDBJ whole genome shotgun (WGS) entry which is preliminary data.</text>
</comment>
<dbReference type="SUPFAM" id="SSF54928">
    <property type="entry name" value="RNA-binding domain, RBD"/>
    <property type="match status" value="2"/>
</dbReference>
<dbReference type="InterPro" id="IPR000504">
    <property type="entry name" value="RRM_dom"/>
</dbReference>
<dbReference type="InterPro" id="IPR035979">
    <property type="entry name" value="RBD_domain_sf"/>
</dbReference>
<evidence type="ECO:0000256" key="5">
    <source>
        <dbReference type="ARBA" id="ARBA00023187"/>
    </source>
</evidence>
<evidence type="ECO:0000256" key="3">
    <source>
        <dbReference type="ARBA" id="ARBA00022737"/>
    </source>
</evidence>
<dbReference type="SMART" id="SM00360">
    <property type="entry name" value="RRM"/>
    <property type="match status" value="2"/>
</dbReference>
<keyword evidence="3" id="KW-0677">Repeat</keyword>
<keyword evidence="10" id="KW-1185">Reference proteome</keyword>
<dbReference type="GO" id="GO:0003723">
    <property type="term" value="F:RNA binding"/>
    <property type="evidence" value="ECO:0007669"/>
    <property type="project" value="UniProtKB-UniRule"/>
</dbReference>
<dbReference type="FunFam" id="3.30.70.330:FF:000105">
    <property type="entry name" value="HIV Tat-specific factor 1 homolog"/>
    <property type="match status" value="1"/>
</dbReference>
<accession>A0A177EV07</accession>
<dbReference type="InterPro" id="IPR034392">
    <property type="entry name" value="TatSF1-like_RRM1"/>
</dbReference>
<feature type="region of interest" description="Disordered" evidence="7">
    <location>
        <begin position="81"/>
        <end position="107"/>
    </location>
</feature>
<keyword evidence="4 6" id="KW-0694">RNA-binding</keyword>
<dbReference type="PROSITE" id="PS50102">
    <property type="entry name" value="RRM"/>
    <property type="match status" value="2"/>
</dbReference>
<dbReference type="Pfam" id="PF00076">
    <property type="entry name" value="RRM_1"/>
    <property type="match status" value="2"/>
</dbReference>
<dbReference type="PANTHER" id="PTHR15608">
    <property type="entry name" value="SPLICING FACTOR U2AF-ASSOCIATED PROTEIN 2"/>
    <property type="match status" value="1"/>
</dbReference>
<protein>
    <recommendedName>
        <fullName evidence="8">RRM domain-containing protein</fullName>
    </recommendedName>
</protein>
<dbReference type="Gene3D" id="3.30.70.330">
    <property type="match status" value="2"/>
</dbReference>
<dbReference type="EMBL" id="LVKK01000106">
    <property type="protein sequence ID" value="OAG35865.1"/>
    <property type="molecule type" value="Genomic_DNA"/>
</dbReference>
<gene>
    <name evidence="9" type="ORF">AYO21_09948</name>
</gene>
<dbReference type="InterPro" id="IPR034393">
    <property type="entry name" value="TatSF1-like"/>
</dbReference>
<dbReference type="GO" id="GO:0005686">
    <property type="term" value="C:U2 snRNP"/>
    <property type="evidence" value="ECO:0007669"/>
    <property type="project" value="TreeGrafter"/>
</dbReference>
<comment type="similarity">
    <text evidence="1">Belongs to the HTATSF1 family.</text>
</comment>
<evidence type="ECO:0000256" key="1">
    <source>
        <dbReference type="ARBA" id="ARBA00007747"/>
    </source>
</evidence>
<dbReference type="OrthoDB" id="10258585at2759"/>
<dbReference type="GO" id="GO:0005684">
    <property type="term" value="C:U2-type spliceosomal complex"/>
    <property type="evidence" value="ECO:0007669"/>
    <property type="project" value="TreeGrafter"/>
</dbReference>